<dbReference type="RefSeq" id="WP_181892019.1">
    <property type="nucleotide sequence ID" value="NZ_UGHX01000001.1"/>
</dbReference>
<dbReference type="InterPro" id="IPR043203">
    <property type="entry name" value="VGCC_Ca_Na"/>
</dbReference>
<evidence type="ECO:0000256" key="2">
    <source>
        <dbReference type="ARBA" id="ARBA00022692"/>
    </source>
</evidence>
<dbReference type="Gene3D" id="1.10.287.70">
    <property type="match status" value="1"/>
</dbReference>
<organism evidence="7 8">
    <name type="scientific">Helicobacter cinaedi</name>
    <dbReference type="NCBI Taxonomy" id="213"/>
    <lineage>
        <taxon>Bacteria</taxon>
        <taxon>Pseudomonadati</taxon>
        <taxon>Campylobacterota</taxon>
        <taxon>Epsilonproteobacteria</taxon>
        <taxon>Campylobacterales</taxon>
        <taxon>Helicobacteraceae</taxon>
        <taxon>Helicobacter</taxon>
    </lineage>
</organism>
<keyword evidence="2 5" id="KW-0812">Transmembrane</keyword>
<feature type="transmembrane region" description="Helical" evidence="5">
    <location>
        <begin position="128"/>
        <end position="150"/>
    </location>
</feature>
<dbReference type="EMBL" id="UGHX01000001">
    <property type="protein sequence ID" value="STP10260.1"/>
    <property type="molecule type" value="Genomic_DNA"/>
</dbReference>
<dbReference type="GO" id="GO:0005248">
    <property type="term" value="F:voltage-gated sodium channel activity"/>
    <property type="evidence" value="ECO:0007669"/>
    <property type="project" value="TreeGrafter"/>
</dbReference>
<feature type="domain" description="Ion transport" evidence="6">
    <location>
        <begin position="16"/>
        <end position="234"/>
    </location>
</feature>
<dbReference type="PANTHER" id="PTHR10037">
    <property type="entry name" value="VOLTAGE-GATED CATION CHANNEL CALCIUM AND SODIUM"/>
    <property type="match status" value="1"/>
</dbReference>
<dbReference type="PANTHER" id="PTHR10037:SF62">
    <property type="entry name" value="SODIUM CHANNEL PROTEIN 60E"/>
    <property type="match status" value="1"/>
</dbReference>
<evidence type="ECO:0000313" key="7">
    <source>
        <dbReference type="EMBL" id="STP10260.1"/>
    </source>
</evidence>
<gene>
    <name evidence="7" type="ORF">NCTC12219_00109</name>
</gene>
<dbReference type="AlphaFoldDB" id="A0A377JQK2"/>
<dbReference type="Proteomes" id="UP000255103">
    <property type="component" value="Unassembled WGS sequence"/>
</dbReference>
<evidence type="ECO:0000256" key="4">
    <source>
        <dbReference type="ARBA" id="ARBA00023136"/>
    </source>
</evidence>
<feature type="transmembrane region" description="Helical" evidence="5">
    <location>
        <begin position="199"/>
        <end position="224"/>
    </location>
</feature>
<name>A0A377JQK2_9HELI</name>
<proteinExistence type="predicted"/>
<comment type="subcellular location">
    <subcellularLocation>
        <location evidence="1">Membrane</location>
        <topology evidence="1">Multi-pass membrane protein</topology>
    </subcellularLocation>
</comment>
<feature type="transmembrane region" description="Helical" evidence="5">
    <location>
        <begin position="54"/>
        <end position="73"/>
    </location>
</feature>
<evidence type="ECO:0000256" key="1">
    <source>
        <dbReference type="ARBA" id="ARBA00004141"/>
    </source>
</evidence>
<keyword evidence="4 5" id="KW-0472">Membrane</keyword>
<evidence type="ECO:0000256" key="5">
    <source>
        <dbReference type="SAM" id="Phobius"/>
    </source>
</evidence>
<dbReference type="SUPFAM" id="SSF81324">
    <property type="entry name" value="Voltage-gated potassium channels"/>
    <property type="match status" value="1"/>
</dbReference>
<dbReference type="Gene3D" id="1.20.120.350">
    <property type="entry name" value="Voltage-gated potassium channels. Chain C"/>
    <property type="match status" value="1"/>
</dbReference>
<feature type="transmembrane region" description="Helical" evidence="5">
    <location>
        <begin position="20"/>
        <end position="42"/>
    </location>
</feature>
<feature type="transmembrane region" description="Helical" evidence="5">
    <location>
        <begin position="85"/>
        <end position="107"/>
    </location>
</feature>
<reference evidence="7 8" key="1">
    <citation type="submission" date="2018-06" db="EMBL/GenBank/DDBJ databases">
        <authorList>
            <consortium name="Pathogen Informatics"/>
            <person name="Doyle S."/>
        </authorList>
    </citation>
    <scope>NUCLEOTIDE SEQUENCE [LARGE SCALE GENOMIC DNA]</scope>
    <source>
        <strain evidence="7 8">NCTC12219</strain>
    </source>
</reference>
<evidence type="ECO:0000259" key="6">
    <source>
        <dbReference type="Pfam" id="PF00520"/>
    </source>
</evidence>
<protein>
    <submittedName>
        <fullName evidence="7">Ion transport protein</fullName>
    </submittedName>
</protein>
<dbReference type="InterPro" id="IPR027359">
    <property type="entry name" value="Volt_channel_dom_sf"/>
</dbReference>
<evidence type="ECO:0000313" key="8">
    <source>
        <dbReference type="Proteomes" id="UP000255103"/>
    </source>
</evidence>
<keyword evidence="3 5" id="KW-1133">Transmembrane helix</keyword>
<dbReference type="InterPro" id="IPR005821">
    <property type="entry name" value="Ion_trans_dom"/>
</dbReference>
<evidence type="ECO:0000256" key="3">
    <source>
        <dbReference type="ARBA" id="ARBA00022989"/>
    </source>
</evidence>
<dbReference type="GO" id="GO:0001518">
    <property type="term" value="C:voltage-gated sodium channel complex"/>
    <property type="evidence" value="ECO:0007669"/>
    <property type="project" value="TreeGrafter"/>
</dbReference>
<sequence length="251" mass="28672">MFSSFIRKLQKFLESTSWSVFITSVILINSACLGLETIKFIHKHFGEILSIIDYICLGIFVVELGLRILAFRLKFFIGKDWGWNWFDFIIVAVSLFAVGGLAVLRAFRVIRIFRLLSVIPTMRLVSAAMLHTIPSMISIMVLLIIFYYIYGVLCVNLFGEAFPQWFGDLGDSFYTLFQIMTLESWSMGIVRPIMEVYPWAWAVFVSFICIVSFIVLNLIVGVVVESIAEMKQMREENTKDSKSSTESTSKG</sequence>
<dbReference type="Pfam" id="PF00520">
    <property type="entry name" value="Ion_trans"/>
    <property type="match status" value="1"/>
</dbReference>
<accession>A0A377JQK2</accession>